<gene>
    <name evidence="2" type="ORF">EVAR_61248_1</name>
</gene>
<feature type="region of interest" description="Disordered" evidence="1">
    <location>
        <begin position="1"/>
        <end position="29"/>
    </location>
</feature>
<organism evidence="2 3">
    <name type="scientific">Eumeta variegata</name>
    <name type="common">Bagworm moth</name>
    <name type="synonym">Eumeta japonica</name>
    <dbReference type="NCBI Taxonomy" id="151549"/>
    <lineage>
        <taxon>Eukaryota</taxon>
        <taxon>Metazoa</taxon>
        <taxon>Ecdysozoa</taxon>
        <taxon>Arthropoda</taxon>
        <taxon>Hexapoda</taxon>
        <taxon>Insecta</taxon>
        <taxon>Pterygota</taxon>
        <taxon>Neoptera</taxon>
        <taxon>Endopterygota</taxon>
        <taxon>Lepidoptera</taxon>
        <taxon>Glossata</taxon>
        <taxon>Ditrysia</taxon>
        <taxon>Tineoidea</taxon>
        <taxon>Psychidae</taxon>
        <taxon>Oiketicinae</taxon>
        <taxon>Eumeta</taxon>
    </lineage>
</organism>
<evidence type="ECO:0000313" key="2">
    <source>
        <dbReference type="EMBL" id="GBP82812.1"/>
    </source>
</evidence>
<dbReference type="AlphaFoldDB" id="A0A4C1Z675"/>
<keyword evidence="3" id="KW-1185">Reference proteome</keyword>
<reference evidence="2 3" key="1">
    <citation type="journal article" date="2019" name="Commun. Biol.">
        <title>The bagworm genome reveals a unique fibroin gene that provides high tensile strength.</title>
        <authorList>
            <person name="Kono N."/>
            <person name="Nakamura H."/>
            <person name="Ohtoshi R."/>
            <person name="Tomita M."/>
            <person name="Numata K."/>
            <person name="Arakawa K."/>
        </authorList>
    </citation>
    <scope>NUCLEOTIDE SEQUENCE [LARGE SCALE GENOMIC DNA]</scope>
</reference>
<feature type="compositionally biased region" description="Polar residues" evidence="1">
    <location>
        <begin position="10"/>
        <end position="21"/>
    </location>
</feature>
<dbReference type="EMBL" id="BGZK01001588">
    <property type="protein sequence ID" value="GBP82812.1"/>
    <property type="molecule type" value="Genomic_DNA"/>
</dbReference>
<comment type="caution">
    <text evidence="2">The sequence shown here is derived from an EMBL/GenBank/DDBJ whole genome shotgun (WGS) entry which is preliminary data.</text>
</comment>
<feature type="compositionally biased region" description="Basic and acidic residues" evidence="1">
    <location>
        <begin position="71"/>
        <end position="83"/>
    </location>
</feature>
<dbReference type="Proteomes" id="UP000299102">
    <property type="component" value="Unassembled WGS sequence"/>
</dbReference>
<name>A0A4C1Z675_EUMVA</name>
<feature type="compositionally biased region" description="Basic and acidic residues" evidence="1">
    <location>
        <begin position="94"/>
        <end position="108"/>
    </location>
</feature>
<accession>A0A4C1Z675</accession>
<sequence length="159" mass="17907">MPLTRHNAASDLSSINDLSQQKRAHPRRHVGREHNIQQALRHVTTHAAALSPASAQDHTRRPVPRGARQANDGDGRRHADAHWARAGGLKSGKPRHELKDCGRSDRSNDAGVLRQHSYRHSFYVYIDERYILPQSLFQIEGFGPQARHYGSERVRGGDC</sequence>
<proteinExistence type="predicted"/>
<evidence type="ECO:0000256" key="1">
    <source>
        <dbReference type="SAM" id="MobiDB-lite"/>
    </source>
</evidence>
<protein>
    <submittedName>
        <fullName evidence="2">Uncharacterized protein</fullName>
    </submittedName>
</protein>
<evidence type="ECO:0000313" key="3">
    <source>
        <dbReference type="Proteomes" id="UP000299102"/>
    </source>
</evidence>
<feature type="region of interest" description="Disordered" evidence="1">
    <location>
        <begin position="47"/>
        <end position="108"/>
    </location>
</feature>